<name>A0ABQ0AAG2_9GAMM</name>
<accession>A0ABQ0AAG2</accession>
<protein>
    <submittedName>
        <fullName evidence="1">Uncharacterized protein</fullName>
    </submittedName>
</protein>
<dbReference type="RefSeq" id="WP_353303374.1">
    <property type="nucleotide sequence ID" value="NZ_BAABWN010000007.1"/>
</dbReference>
<comment type="caution">
    <text evidence="1">The sequence shown here is derived from an EMBL/GenBank/DDBJ whole genome shotgun (WGS) entry which is preliminary data.</text>
</comment>
<evidence type="ECO:0000313" key="2">
    <source>
        <dbReference type="Proteomes" id="UP001465153"/>
    </source>
</evidence>
<dbReference type="Proteomes" id="UP001465153">
    <property type="component" value="Unassembled WGS sequence"/>
</dbReference>
<organism evidence="1 2">
    <name type="scientific">Sessilibacter corallicola</name>
    <dbReference type="NCBI Taxonomy" id="2904075"/>
    <lineage>
        <taxon>Bacteria</taxon>
        <taxon>Pseudomonadati</taxon>
        <taxon>Pseudomonadota</taxon>
        <taxon>Gammaproteobacteria</taxon>
        <taxon>Cellvibrionales</taxon>
        <taxon>Cellvibrionaceae</taxon>
        <taxon>Sessilibacter</taxon>
    </lineage>
</organism>
<dbReference type="EMBL" id="BAABWN010000007">
    <property type="protein sequence ID" value="GAA6168642.1"/>
    <property type="molecule type" value="Genomic_DNA"/>
</dbReference>
<gene>
    <name evidence="1" type="ORF">NBRC116591_24530</name>
</gene>
<keyword evidence="2" id="KW-1185">Reference proteome</keyword>
<reference evidence="1 2" key="1">
    <citation type="submission" date="2024-04" db="EMBL/GenBank/DDBJ databases">
        <title>Draft genome sequence of Sessilibacter corallicola NBRC 116591.</title>
        <authorList>
            <person name="Miyakawa T."/>
            <person name="Kusuya Y."/>
            <person name="Miura T."/>
        </authorList>
    </citation>
    <scope>NUCLEOTIDE SEQUENCE [LARGE SCALE GENOMIC DNA]</scope>
    <source>
        <strain evidence="1 2">KU-00831-HH</strain>
    </source>
</reference>
<proteinExistence type="predicted"/>
<sequence length="107" mass="12454">MKTIAFPSSVKAELLSIATSNKYQQVIDILRRGRDDELIINDLIEAQAIVDTVRAKLIDTQLKYPNWDDELPNYNEDHEEAFQDFQMGVFEKTVSYISHEFDVRIMT</sequence>
<evidence type="ECO:0000313" key="1">
    <source>
        <dbReference type="EMBL" id="GAA6168642.1"/>
    </source>
</evidence>